<dbReference type="Gene3D" id="3.40.309.10">
    <property type="entry name" value="Aldehyde Dehydrogenase, Chain A, domain 2"/>
    <property type="match status" value="1"/>
</dbReference>
<dbReference type="AlphaFoldDB" id="A0A1B9D8A0"/>
<dbReference type="InterPro" id="IPR016163">
    <property type="entry name" value="Ald_DH_C"/>
</dbReference>
<dbReference type="PANTHER" id="PTHR42804">
    <property type="entry name" value="ALDEHYDE DEHYDROGENASE"/>
    <property type="match status" value="1"/>
</dbReference>
<keyword evidence="2" id="KW-0560">Oxidoreductase</keyword>
<dbReference type="GO" id="GO:0016620">
    <property type="term" value="F:oxidoreductase activity, acting on the aldehyde or oxo group of donors, NAD or NADP as acceptor"/>
    <property type="evidence" value="ECO:0007669"/>
    <property type="project" value="InterPro"/>
</dbReference>
<evidence type="ECO:0000256" key="2">
    <source>
        <dbReference type="ARBA" id="ARBA00023002"/>
    </source>
</evidence>
<reference evidence="4 5" key="1">
    <citation type="submission" date="2016-06" db="EMBL/GenBank/DDBJ databases">
        <authorList>
            <person name="Kjaerup R.B."/>
            <person name="Dalgaard T.S."/>
            <person name="Juul-Madsen H.R."/>
        </authorList>
    </citation>
    <scope>NUCLEOTIDE SEQUENCE [LARGE SCALE GENOMIC DNA]</scope>
    <source>
        <strain evidence="4 5">E3012</strain>
    </source>
</reference>
<dbReference type="InterPro" id="IPR015590">
    <property type="entry name" value="Aldehyde_DH_dom"/>
</dbReference>
<name>A0A1B9D8A0_MYCMA</name>
<evidence type="ECO:0000259" key="3">
    <source>
        <dbReference type="Pfam" id="PF00171"/>
    </source>
</evidence>
<sequence>MGYIRKGVEEGATALVGGPDAPTGFDKGFYVRPTLFTDVDNSMTIAQEEIFGPVLCVIPFDDEEDAIRIANDSKYGLAGNVMSGSLERSLAVARRIRAGFMGVNGGAPYGADTPFGGYKYSGVGRQNGIAGFDQYTEIKSVAYPAG</sequence>
<evidence type="ECO:0000313" key="4">
    <source>
        <dbReference type="EMBL" id="OCB54376.1"/>
    </source>
</evidence>
<dbReference type="Proteomes" id="UP000092683">
    <property type="component" value="Unassembled WGS sequence"/>
</dbReference>
<feature type="domain" description="Aldehyde dehydrogenase" evidence="3">
    <location>
        <begin position="2"/>
        <end position="141"/>
    </location>
</feature>
<dbReference type="InterPro" id="IPR016161">
    <property type="entry name" value="Ald_DH/histidinol_DH"/>
</dbReference>
<gene>
    <name evidence="4" type="ORF">A5677_20125</name>
</gene>
<dbReference type="Pfam" id="PF00171">
    <property type="entry name" value="Aldedh"/>
    <property type="match status" value="1"/>
</dbReference>
<organism evidence="4 5">
    <name type="scientific">Mycobacterium malmoense</name>
    <dbReference type="NCBI Taxonomy" id="1780"/>
    <lineage>
        <taxon>Bacteria</taxon>
        <taxon>Bacillati</taxon>
        <taxon>Actinomycetota</taxon>
        <taxon>Actinomycetes</taxon>
        <taxon>Mycobacteriales</taxon>
        <taxon>Mycobacteriaceae</taxon>
        <taxon>Mycobacterium</taxon>
    </lineage>
</organism>
<evidence type="ECO:0000256" key="1">
    <source>
        <dbReference type="ARBA" id="ARBA00009986"/>
    </source>
</evidence>
<protein>
    <recommendedName>
        <fullName evidence="3">Aldehyde dehydrogenase domain-containing protein</fullName>
    </recommendedName>
</protein>
<comment type="similarity">
    <text evidence="1">Belongs to the aldehyde dehydrogenase family.</text>
</comment>
<comment type="caution">
    <text evidence="4">The sequence shown here is derived from an EMBL/GenBank/DDBJ whole genome shotgun (WGS) entry which is preliminary data.</text>
</comment>
<dbReference type="EMBL" id="MBEE01000122">
    <property type="protein sequence ID" value="OCB54376.1"/>
    <property type="molecule type" value="Genomic_DNA"/>
</dbReference>
<accession>A0A1B9D8A0</accession>
<dbReference type="Gene3D" id="3.40.605.10">
    <property type="entry name" value="Aldehyde Dehydrogenase, Chain A, domain 1"/>
    <property type="match status" value="1"/>
</dbReference>
<dbReference type="PANTHER" id="PTHR42804:SF1">
    <property type="entry name" value="ALDEHYDE DEHYDROGENASE-RELATED"/>
    <property type="match status" value="1"/>
</dbReference>
<dbReference type="InterPro" id="IPR016162">
    <property type="entry name" value="Ald_DH_N"/>
</dbReference>
<evidence type="ECO:0000313" key="5">
    <source>
        <dbReference type="Proteomes" id="UP000092683"/>
    </source>
</evidence>
<proteinExistence type="inferred from homology"/>
<dbReference type="SUPFAM" id="SSF53720">
    <property type="entry name" value="ALDH-like"/>
    <property type="match status" value="1"/>
</dbReference>